<dbReference type="GO" id="GO:0047804">
    <property type="term" value="F:cysteine-S-conjugate beta-lyase activity"/>
    <property type="evidence" value="ECO:0007669"/>
    <property type="project" value="UniProtKB-EC"/>
</dbReference>
<dbReference type="SUPFAM" id="SSF53383">
    <property type="entry name" value="PLP-dependent transferases"/>
    <property type="match status" value="1"/>
</dbReference>
<evidence type="ECO:0000256" key="4">
    <source>
        <dbReference type="ARBA" id="ARBA00023239"/>
    </source>
</evidence>
<proteinExistence type="inferred from homology"/>
<comment type="caution">
    <text evidence="7">The sequence shown here is derived from an EMBL/GenBank/DDBJ whole genome shotgun (WGS) entry which is preliminary data.</text>
</comment>
<dbReference type="RefSeq" id="WP_031590072.1">
    <property type="nucleotide sequence ID" value="NZ_JQBL01000001.1"/>
</dbReference>
<dbReference type="EMBL" id="JQBL01000001">
    <property type="protein sequence ID" value="KRN51400.1"/>
    <property type="molecule type" value="Genomic_DNA"/>
</dbReference>
<comment type="cofactor">
    <cofactor evidence="1">
        <name>pyridoxal 5'-phosphate</name>
        <dbReference type="ChEBI" id="CHEBI:597326"/>
    </cofactor>
</comment>
<dbReference type="PANTHER" id="PTHR43525:SF1">
    <property type="entry name" value="PROTEIN MALY"/>
    <property type="match status" value="1"/>
</dbReference>
<dbReference type="InterPro" id="IPR015422">
    <property type="entry name" value="PyrdxlP-dep_Trfase_small"/>
</dbReference>
<keyword evidence="4" id="KW-0456">Lyase</keyword>
<evidence type="ECO:0000313" key="7">
    <source>
        <dbReference type="EMBL" id="KRN51400.1"/>
    </source>
</evidence>
<dbReference type="EC" id="4.4.1.13" evidence="2"/>
<dbReference type="Proteomes" id="UP000051841">
    <property type="component" value="Unassembled WGS sequence"/>
</dbReference>
<keyword evidence="3" id="KW-0663">Pyridoxal phosphate</keyword>
<protein>
    <recommendedName>
        <fullName evidence="2">cysteine-S-conjugate beta-lyase</fullName>
        <ecNumber evidence="2">4.4.1.13</ecNumber>
    </recommendedName>
</protein>
<dbReference type="NCBIfam" id="TIGR04350">
    <property type="entry name" value="C_S_lyase_PatB"/>
    <property type="match status" value="1"/>
</dbReference>
<dbReference type="AlphaFoldDB" id="A0A0R2HFH5"/>
<accession>A0A0R2HFH5</accession>
<gene>
    <name evidence="7" type="ORF">IV49_GL000017</name>
</gene>
<dbReference type="Gene3D" id="3.40.640.10">
    <property type="entry name" value="Type I PLP-dependent aspartate aminotransferase-like (Major domain)"/>
    <property type="match status" value="1"/>
</dbReference>
<evidence type="ECO:0000256" key="3">
    <source>
        <dbReference type="ARBA" id="ARBA00022898"/>
    </source>
</evidence>
<dbReference type="PATRIC" id="fig|1410657.5.peg.17"/>
<sequence length="387" mass="45230">MYDFDTVISRRHTDSMKWDGGHNKDEDMIKMWVADMDFKVLPDITKVLHEKIEEGIYGYSMVPESYYEAVGNWMKRRHDFHVEKEWMVLTSGVVNAINLAVRAYSDIDDHIMILTPVYYPFKNAIVNNKRKAVSLSLDFKEDHYELDFDLFEKKIIEENVKMLIFCNPHNPVGKVWTKEELLKIGEICLKHHVIVVSDEIHMDFVYGERKHIPFYEADPRFKDISIVATAASKTFNLAGLQTSTIFIANKQLRELFKKEQLATGMFTPNVLGLIATMTAYEKGDNWVDEMLSYVEGNINYMESFLKKNLPEVKMIRPEGLYLVWVDFRNWHMSGKELERFMLKEAKLWLDEGYIFGEEGEGFERFNLACPRAILEKALNRITVSVSK</sequence>
<evidence type="ECO:0000256" key="2">
    <source>
        <dbReference type="ARBA" id="ARBA00012224"/>
    </source>
</evidence>
<reference evidence="7 8" key="1">
    <citation type="journal article" date="2015" name="Genome Announc.">
        <title>Expanding the biotechnology potential of lactobacilli through comparative genomics of 213 strains and associated genera.</title>
        <authorList>
            <person name="Sun Z."/>
            <person name="Harris H.M."/>
            <person name="McCann A."/>
            <person name="Guo C."/>
            <person name="Argimon S."/>
            <person name="Zhang W."/>
            <person name="Yang X."/>
            <person name="Jeffery I.B."/>
            <person name="Cooney J.C."/>
            <person name="Kagawa T.F."/>
            <person name="Liu W."/>
            <person name="Song Y."/>
            <person name="Salvetti E."/>
            <person name="Wrobel A."/>
            <person name="Rasinkangas P."/>
            <person name="Parkhill J."/>
            <person name="Rea M.C."/>
            <person name="O'Sullivan O."/>
            <person name="Ritari J."/>
            <person name="Douillard F.P."/>
            <person name="Paul Ross R."/>
            <person name="Yang R."/>
            <person name="Briner A.E."/>
            <person name="Felis G.E."/>
            <person name="de Vos W.M."/>
            <person name="Barrangou R."/>
            <person name="Klaenhammer T.R."/>
            <person name="Caufield P.W."/>
            <person name="Cui Y."/>
            <person name="Zhang H."/>
            <person name="O'Toole P.W."/>
        </authorList>
    </citation>
    <scope>NUCLEOTIDE SEQUENCE [LARGE SCALE GENOMIC DNA]</scope>
    <source>
        <strain evidence="7 8">DSM 20405</strain>
    </source>
</reference>
<organism evidence="7 8">
    <name type="scientific">Kandleria vitulina DSM 20405</name>
    <dbReference type="NCBI Taxonomy" id="1410657"/>
    <lineage>
        <taxon>Bacteria</taxon>
        <taxon>Bacillati</taxon>
        <taxon>Bacillota</taxon>
        <taxon>Erysipelotrichia</taxon>
        <taxon>Erysipelotrichales</taxon>
        <taxon>Coprobacillaceae</taxon>
        <taxon>Kandleria</taxon>
    </lineage>
</organism>
<dbReference type="InterPro" id="IPR015424">
    <property type="entry name" value="PyrdxlP-dep_Trfase"/>
</dbReference>
<evidence type="ECO:0000259" key="6">
    <source>
        <dbReference type="Pfam" id="PF00155"/>
    </source>
</evidence>
<comment type="similarity">
    <text evidence="5">Belongs to the class-II pyridoxal-phosphate-dependent aminotransferase family. MalY/PatB cystathionine beta-lyase subfamily.</text>
</comment>
<dbReference type="CDD" id="cd00609">
    <property type="entry name" value="AAT_like"/>
    <property type="match status" value="1"/>
</dbReference>
<dbReference type="Gene3D" id="3.90.1150.10">
    <property type="entry name" value="Aspartate Aminotransferase, domain 1"/>
    <property type="match status" value="1"/>
</dbReference>
<dbReference type="PANTHER" id="PTHR43525">
    <property type="entry name" value="PROTEIN MALY"/>
    <property type="match status" value="1"/>
</dbReference>
<keyword evidence="8" id="KW-1185">Reference proteome</keyword>
<evidence type="ECO:0000256" key="1">
    <source>
        <dbReference type="ARBA" id="ARBA00001933"/>
    </source>
</evidence>
<evidence type="ECO:0000313" key="8">
    <source>
        <dbReference type="Proteomes" id="UP000051841"/>
    </source>
</evidence>
<dbReference type="Pfam" id="PF00155">
    <property type="entry name" value="Aminotran_1_2"/>
    <property type="match status" value="1"/>
</dbReference>
<dbReference type="InterPro" id="IPR015421">
    <property type="entry name" value="PyrdxlP-dep_Trfase_major"/>
</dbReference>
<dbReference type="GO" id="GO:0030170">
    <property type="term" value="F:pyridoxal phosphate binding"/>
    <property type="evidence" value="ECO:0007669"/>
    <property type="project" value="InterPro"/>
</dbReference>
<feature type="domain" description="Aminotransferase class I/classII large" evidence="6">
    <location>
        <begin position="27"/>
        <end position="381"/>
    </location>
</feature>
<name>A0A0R2HFH5_9FIRM</name>
<dbReference type="InterPro" id="IPR027619">
    <property type="entry name" value="C-S_lyase_PatB-like"/>
</dbReference>
<dbReference type="InterPro" id="IPR004839">
    <property type="entry name" value="Aminotransferase_I/II_large"/>
</dbReference>
<evidence type="ECO:0000256" key="5">
    <source>
        <dbReference type="ARBA" id="ARBA00037974"/>
    </source>
</evidence>
<dbReference type="InterPro" id="IPR051798">
    <property type="entry name" value="Class-II_PLP-Dep_Aminotrans"/>
</dbReference>